<sequence>MDDNKQTYYISIGPGEILTVPNASPWQFKIEATQSEIKQLRRLFNANIDNRSDETIRAMTPIQEYHNDAPNDRYDGNLVKIYEMIHQLGDEEARSHIEGMGILQNFTSE</sequence>
<proteinExistence type="predicted"/>
<accession>A0ABW0LIW9</accession>
<name>A0ABW0LIW9_9BACI</name>
<comment type="caution">
    <text evidence="1">The sequence shown here is derived from an EMBL/GenBank/DDBJ whole genome shotgun (WGS) entry which is preliminary data.</text>
</comment>
<dbReference type="RefSeq" id="WP_382352877.1">
    <property type="nucleotide sequence ID" value="NZ_JBHSMC010000018.1"/>
</dbReference>
<reference evidence="2" key="1">
    <citation type="journal article" date="2019" name="Int. J. Syst. Evol. Microbiol.">
        <title>The Global Catalogue of Microorganisms (GCM) 10K type strain sequencing project: providing services to taxonomists for standard genome sequencing and annotation.</title>
        <authorList>
            <consortium name="The Broad Institute Genomics Platform"/>
            <consortium name="The Broad Institute Genome Sequencing Center for Infectious Disease"/>
            <person name="Wu L."/>
            <person name="Ma J."/>
        </authorList>
    </citation>
    <scope>NUCLEOTIDE SEQUENCE [LARGE SCALE GENOMIC DNA]</scope>
    <source>
        <strain evidence="2">CGMCC 1.12237</strain>
    </source>
</reference>
<gene>
    <name evidence="1" type="ORF">ACFPM4_13915</name>
</gene>
<dbReference type="Proteomes" id="UP001596147">
    <property type="component" value="Unassembled WGS sequence"/>
</dbReference>
<evidence type="ECO:0000313" key="2">
    <source>
        <dbReference type="Proteomes" id="UP001596147"/>
    </source>
</evidence>
<organism evidence="1 2">
    <name type="scientific">Lederbergia graminis</name>
    <dbReference type="NCBI Taxonomy" id="735518"/>
    <lineage>
        <taxon>Bacteria</taxon>
        <taxon>Bacillati</taxon>
        <taxon>Bacillota</taxon>
        <taxon>Bacilli</taxon>
        <taxon>Bacillales</taxon>
        <taxon>Bacillaceae</taxon>
        <taxon>Lederbergia</taxon>
    </lineage>
</organism>
<keyword evidence="2" id="KW-1185">Reference proteome</keyword>
<protein>
    <submittedName>
        <fullName evidence="1">Hydrolase</fullName>
    </submittedName>
</protein>
<evidence type="ECO:0000313" key="1">
    <source>
        <dbReference type="EMBL" id="MFC5465824.1"/>
    </source>
</evidence>
<dbReference type="EMBL" id="JBHSMC010000018">
    <property type="protein sequence ID" value="MFC5465824.1"/>
    <property type="molecule type" value="Genomic_DNA"/>
</dbReference>
<dbReference type="GO" id="GO:0016787">
    <property type="term" value="F:hydrolase activity"/>
    <property type="evidence" value="ECO:0007669"/>
    <property type="project" value="UniProtKB-KW"/>
</dbReference>
<keyword evidence="1" id="KW-0378">Hydrolase</keyword>